<feature type="non-terminal residue" evidence="1">
    <location>
        <position position="160"/>
    </location>
</feature>
<evidence type="ECO:0000313" key="2">
    <source>
        <dbReference type="Proteomes" id="UP000757890"/>
    </source>
</evidence>
<dbReference type="InterPro" id="IPR027417">
    <property type="entry name" value="P-loop_NTPase"/>
</dbReference>
<organism evidence="1 2">
    <name type="scientific">Dialister invisus</name>
    <dbReference type="NCBI Taxonomy" id="218538"/>
    <lineage>
        <taxon>Bacteria</taxon>
        <taxon>Bacillati</taxon>
        <taxon>Bacillota</taxon>
        <taxon>Negativicutes</taxon>
        <taxon>Veillonellales</taxon>
        <taxon>Veillonellaceae</taxon>
        <taxon>Dialister</taxon>
    </lineage>
</organism>
<sequence length="160" mass="18068">MDTQYIRNVLIVNNKPYGKSELIERLIEFCNRSMGYGEGICIPDTPGSYIVDKGQPVQLHYKYRNGEVYELNFIEIPAQVGFHCEWSADWAQDVYSSPFTCEGGLLLIDSCSVSKRQLLADMNLVLAHGLVLIPVLIEKSGESINKERIIEDLECISGYD</sequence>
<evidence type="ECO:0000313" key="1">
    <source>
        <dbReference type="EMBL" id="MBF1129288.1"/>
    </source>
</evidence>
<comment type="caution">
    <text evidence="1">The sequence shown here is derived from an EMBL/GenBank/DDBJ whole genome shotgun (WGS) entry which is preliminary data.</text>
</comment>
<name>A0A930FR82_9FIRM</name>
<dbReference type="EMBL" id="JABZMK010000018">
    <property type="protein sequence ID" value="MBF1129288.1"/>
    <property type="molecule type" value="Genomic_DNA"/>
</dbReference>
<dbReference type="Proteomes" id="UP000757890">
    <property type="component" value="Unassembled WGS sequence"/>
</dbReference>
<dbReference type="AlphaFoldDB" id="A0A930FR82"/>
<reference evidence="1" key="1">
    <citation type="submission" date="2020-04" db="EMBL/GenBank/DDBJ databases">
        <title>Deep metagenomics examines the oral microbiome during advanced dental caries in children, revealing novel taxa and co-occurrences with host molecules.</title>
        <authorList>
            <person name="Baker J.L."/>
            <person name="Morton J.T."/>
            <person name="Dinis M."/>
            <person name="Alvarez R."/>
            <person name="Tran N.C."/>
            <person name="Knight R."/>
            <person name="Edlund A."/>
        </authorList>
    </citation>
    <scope>NUCLEOTIDE SEQUENCE</scope>
    <source>
        <strain evidence="1">JCVI_32_bin.14</strain>
    </source>
</reference>
<protein>
    <submittedName>
        <fullName evidence="1">Uncharacterized protein</fullName>
    </submittedName>
</protein>
<gene>
    <name evidence="1" type="ORF">HXL70_04485</name>
</gene>
<dbReference type="SUPFAM" id="SSF52540">
    <property type="entry name" value="P-loop containing nucleoside triphosphate hydrolases"/>
    <property type="match status" value="1"/>
</dbReference>
<proteinExistence type="predicted"/>
<accession>A0A930FR82</accession>